<keyword evidence="1" id="KW-1133">Transmembrane helix</keyword>
<name>A0A1F7U8M7_9BACT</name>
<feature type="transmembrane region" description="Helical" evidence="1">
    <location>
        <begin position="97"/>
        <end position="121"/>
    </location>
</feature>
<evidence type="ECO:0000313" key="2">
    <source>
        <dbReference type="EMBL" id="OGL74601.1"/>
    </source>
</evidence>
<dbReference type="EMBL" id="MGEA01000012">
    <property type="protein sequence ID" value="OGL74601.1"/>
    <property type="molecule type" value="Genomic_DNA"/>
</dbReference>
<sequence length="130" mass="14864">MRKNEQIVVAACADTMFPPAGPIPVSGVQAGLVAYVDAYLLALPRMRRLLVHLLFLFIQFSPWLFGPRRSRFTRLRPIDRFRVFQDMAFSSLYLRRIAFLSVRAIMTMGYFACPLVAAHVMRERPNTVAS</sequence>
<dbReference type="AlphaFoldDB" id="A0A1F7U8M7"/>
<keyword evidence="1" id="KW-0812">Transmembrane</keyword>
<evidence type="ECO:0000313" key="3">
    <source>
        <dbReference type="Proteomes" id="UP000177088"/>
    </source>
</evidence>
<comment type="caution">
    <text evidence="2">The sequence shown here is derived from an EMBL/GenBank/DDBJ whole genome shotgun (WGS) entry which is preliminary data.</text>
</comment>
<keyword evidence="1" id="KW-0472">Membrane</keyword>
<evidence type="ECO:0000256" key="1">
    <source>
        <dbReference type="SAM" id="Phobius"/>
    </source>
</evidence>
<protein>
    <submittedName>
        <fullName evidence="2">Uncharacterized protein</fullName>
    </submittedName>
</protein>
<accession>A0A1F7U8M7</accession>
<proteinExistence type="predicted"/>
<organism evidence="2 3">
    <name type="scientific">Candidatus Uhrbacteria bacterium RIFCSPHIGHO2_02_FULL_60_10</name>
    <dbReference type="NCBI Taxonomy" id="1802392"/>
    <lineage>
        <taxon>Bacteria</taxon>
        <taxon>Candidatus Uhriibacteriota</taxon>
    </lineage>
</organism>
<feature type="transmembrane region" description="Helical" evidence="1">
    <location>
        <begin position="49"/>
        <end position="66"/>
    </location>
</feature>
<gene>
    <name evidence="2" type="ORF">A3C96_02110</name>
</gene>
<dbReference type="Proteomes" id="UP000177088">
    <property type="component" value="Unassembled WGS sequence"/>
</dbReference>
<reference evidence="2 3" key="1">
    <citation type="journal article" date="2016" name="Nat. Commun.">
        <title>Thousands of microbial genomes shed light on interconnected biogeochemical processes in an aquifer system.</title>
        <authorList>
            <person name="Anantharaman K."/>
            <person name="Brown C.T."/>
            <person name="Hug L.A."/>
            <person name="Sharon I."/>
            <person name="Castelle C.J."/>
            <person name="Probst A.J."/>
            <person name="Thomas B.C."/>
            <person name="Singh A."/>
            <person name="Wilkins M.J."/>
            <person name="Karaoz U."/>
            <person name="Brodie E.L."/>
            <person name="Williams K.H."/>
            <person name="Hubbard S.S."/>
            <person name="Banfield J.F."/>
        </authorList>
    </citation>
    <scope>NUCLEOTIDE SEQUENCE [LARGE SCALE GENOMIC DNA]</scope>
</reference>